<keyword evidence="2" id="KW-1185">Reference proteome</keyword>
<dbReference type="EMBL" id="MU003561">
    <property type="protein sequence ID" value="KAF2462852.1"/>
    <property type="molecule type" value="Genomic_DNA"/>
</dbReference>
<evidence type="ECO:0000313" key="2">
    <source>
        <dbReference type="Proteomes" id="UP000799755"/>
    </source>
</evidence>
<name>A0ACB6Q916_9PLEO</name>
<proteinExistence type="predicted"/>
<dbReference type="Proteomes" id="UP000799755">
    <property type="component" value="Unassembled WGS sequence"/>
</dbReference>
<accession>A0ACB6Q916</accession>
<sequence length="557" mass="62375">MATLQFEEGVNRPQAKASHCRQQLLVNILDGMANVKPNATYAHAPISPVGYDKGFRRITYHRLANAVNGLGWWITAQIGRSASFDTLLYLGPNDIRQTAIIFACIKAGYKCLFTSHRLQLCDTQSLLRSTSCKAILTSDPLGFHIPSIKDGCPLPIYQVPPLNTLLVEDYPSYPYKKPFEQAKHDPFLVLHTSGTSSTPRPMVLKNDWLATYLQSLHAPSPPGFECLESRMRGCRVFVMLTPYHVHGVKSFQGANLDITVFGALTNETPIILPPAEAPVNVQTLIQGLGTIDADVCYVPPHFIEEIANNQKYVEIVTSRASSLVYAAGKVSEAHADIMSAKMEFWGRYGATEQGTVPSLRALGGWDCTMYNYIIPHPTAGWQFRPYSSSNDETIYEAFIVRDVENLKVQPVFTLFEELEEYPTHDLFLAHPRIPGAYKWCGRTDDTISLSTAANVNPMIMEHGLDQHQHIKGVLMIGNGRPRPALLVEPNDCAVSNQSFIDGIWESVEKLNRAYFVDHRILKSYIIVTNERERSSCTRRNCGHCMNHAQIDMLRMSM</sequence>
<organism evidence="1 2">
    <name type="scientific">Lindgomyces ingoldianus</name>
    <dbReference type="NCBI Taxonomy" id="673940"/>
    <lineage>
        <taxon>Eukaryota</taxon>
        <taxon>Fungi</taxon>
        <taxon>Dikarya</taxon>
        <taxon>Ascomycota</taxon>
        <taxon>Pezizomycotina</taxon>
        <taxon>Dothideomycetes</taxon>
        <taxon>Pleosporomycetidae</taxon>
        <taxon>Pleosporales</taxon>
        <taxon>Lindgomycetaceae</taxon>
        <taxon>Lindgomyces</taxon>
    </lineage>
</organism>
<evidence type="ECO:0000313" key="1">
    <source>
        <dbReference type="EMBL" id="KAF2462852.1"/>
    </source>
</evidence>
<reference evidence="1" key="1">
    <citation type="journal article" date="2020" name="Stud. Mycol.">
        <title>101 Dothideomycetes genomes: a test case for predicting lifestyles and emergence of pathogens.</title>
        <authorList>
            <person name="Haridas S."/>
            <person name="Albert R."/>
            <person name="Binder M."/>
            <person name="Bloem J."/>
            <person name="Labutti K."/>
            <person name="Salamov A."/>
            <person name="Andreopoulos B."/>
            <person name="Baker S."/>
            <person name="Barry K."/>
            <person name="Bills G."/>
            <person name="Bluhm B."/>
            <person name="Cannon C."/>
            <person name="Castanera R."/>
            <person name="Culley D."/>
            <person name="Daum C."/>
            <person name="Ezra D."/>
            <person name="Gonzalez J."/>
            <person name="Henrissat B."/>
            <person name="Kuo A."/>
            <person name="Liang C."/>
            <person name="Lipzen A."/>
            <person name="Lutzoni F."/>
            <person name="Magnuson J."/>
            <person name="Mondo S."/>
            <person name="Nolan M."/>
            <person name="Ohm R."/>
            <person name="Pangilinan J."/>
            <person name="Park H.-J."/>
            <person name="Ramirez L."/>
            <person name="Alfaro M."/>
            <person name="Sun H."/>
            <person name="Tritt A."/>
            <person name="Yoshinaga Y."/>
            <person name="Zwiers L.-H."/>
            <person name="Turgeon B."/>
            <person name="Goodwin S."/>
            <person name="Spatafora J."/>
            <person name="Crous P."/>
            <person name="Grigoriev I."/>
        </authorList>
    </citation>
    <scope>NUCLEOTIDE SEQUENCE</scope>
    <source>
        <strain evidence="1">ATCC 200398</strain>
    </source>
</reference>
<protein>
    <submittedName>
        <fullName evidence="1">Acetyl-CoA synthetase-like protein</fullName>
    </submittedName>
</protein>
<comment type="caution">
    <text evidence="1">The sequence shown here is derived from an EMBL/GenBank/DDBJ whole genome shotgun (WGS) entry which is preliminary data.</text>
</comment>
<gene>
    <name evidence="1" type="ORF">BDR25DRAFT_363510</name>
</gene>